<feature type="region of interest" description="Disordered" evidence="1">
    <location>
        <begin position="1"/>
        <end position="20"/>
    </location>
</feature>
<dbReference type="EMBL" id="CAJVCH010552322">
    <property type="protein sequence ID" value="CAG7829624.1"/>
    <property type="molecule type" value="Genomic_DNA"/>
</dbReference>
<reference evidence="2" key="1">
    <citation type="submission" date="2021-06" db="EMBL/GenBank/DDBJ databases">
        <authorList>
            <person name="Hodson N. C."/>
            <person name="Mongue J. A."/>
            <person name="Jaron S. K."/>
        </authorList>
    </citation>
    <scope>NUCLEOTIDE SEQUENCE</scope>
</reference>
<feature type="non-terminal residue" evidence="2">
    <location>
        <position position="142"/>
    </location>
</feature>
<evidence type="ECO:0000256" key="1">
    <source>
        <dbReference type="SAM" id="MobiDB-lite"/>
    </source>
</evidence>
<dbReference type="Proteomes" id="UP000708208">
    <property type="component" value="Unassembled WGS sequence"/>
</dbReference>
<evidence type="ECO:0000313" key="3">
    <source>
        <dbReference type="Proteomes" id="UP000708208"/>
    </source>
</evidence>
<name>A0A8J2LCD5_9HEXA</name>
<organism evidence="2 3">
    <name type="scientific">Allacma fusca</name>
    <dbReference type="NCBI Taxonomy" id="39272"/>
    <lineage>
        <taxon>Eukaryota</taxon>
        <taxon>Metazoa</taxon>
        <taxon>Ecdysozoa</taxon>
        <taxon>Arthropoda</taxon>
        <taxon>Hexapoda</taxon>
        <taxon>Collembola</taxon>
        <taxon>Symphypleona</taxon>
        <taxon>Sminthuridae</taxon>
        <taxon>Allacma</taxon>
    </lineage>
</organism>
<protein>
    <submittedName>
        <fullName evidence="2">Uncharacterized protein</fullName>
    </submittedName>
</protein>
<evidence type="ECO:0000313" key="2">
    <source>
        <dbReference type="EMBL" id="CAG7829624.1"/>
    </source>
</evidence>
<proteinExistence type="predicted"/>
<feature type="non-terminal residue" evidence="2">
    <location>
        <position position="1"/>
    </location>
</feature>
<gene>
    <name evidence="2" type="ORF">AFUS01_LOCUS39481</name>
</gene>
<dbReference type="OrthoDB" id="160294at2759"/>
<keyword evidence="3" id="KW-1185">Reference proteome</keyword>
<dbReference type="AlphaFoldDB" id="A0A8J2LCD5"/>
<feature type="region of interest" description="Disordered" evidence="1">
    <location>
        <begin position="101"/>
        <end position="142"/>
    </location>
</feature>
<feature type="compositionally biased region" description="Low complexity" evidence="1">
    <location>
        <begin position="103"/>
        <end position="124"/>
    </location>
</feature>
<accession>A0A8J2LCD5</accession>
<comment type="caution">
    <text evidence="2">The sequence shown here is derived from an EMBL/GenBank/DDBJ whole genome shotgun (WGS) entry which is preliminary data.</text>
</comment>
<sequence>PTPRERSCQAPRANSHQRHLGFLHPCPPSLRQQEDQEFSLPCCPLRRVLLTPARPTKALGNFGVPEIIPVVQKALDEQSEPIIKVKAIYALQNLIQSRGNLNQQGQQQQGQQQQEQQQQGQQQQPISADRQSYEVVTDKLVE</sequence>